<sequence length="481" mass="52355">MTVPGSGQGRRERLKALREAALHRPVLARHLSDGFNGRWSRRQWVTASLFASMGLLVAAIVPGFDTDVTAPTHVPRQSMALALPPLPVRSEEEARGDSWHVVTVQPGQTLGQLFEEQGVPASLLQRILEQPSAKQALGRLRPGTELAFDLPVDGNGLRTFRFDRDDTARIELAINGDAIVENVIERPVETRTVVATGEISSSLYAAARKAGLSPAAIAVMTDQIFQYDIDFNTDIKRGDRFSVVMEENWREGERIGRGQILAATFTTGNKTHSGFRFEREGKAEYYTADGRPLKKSFIRMPIPYARLTSGFGARRHPVLGKVRQHKGVDYAAKTGTPIMAAGDARVQFVGWQGGYGRTVVLDHGRGYTTLYAHMSRFGNYKVGQRVPQGSVIGYVGTSGLSTGPHLHYEFRVNGVHRNPLSVTMPPPEPLRGQALAAFRAQTAPALARIQQVERLVYADAGGDTDAGNVAAAKPAGDGKKG</sequence>
<dbReference type="GO" id="GO:0046872">
    <property type="term" value="F:metal ion binding"/>
    <property type="evidence" value="ECO:0007669"/>
    <property type="project" value="UniProtKB-KW"/>
</dbReference>
<evidence type="ECO:0000256" key="4">
    <source>
        <dbReference type="ARBA" id="ARBA00022723"/>
    </source>
</evidence>
<dbReference type="InterPro" id="IPR050570">
    <property type="entry name" value="Cell_wall_metabolism_enzyme"/>
</dbReference>
<dbReference type="PANTHER" id="PTHR21666:SF288">
    <property type="entry name" value="CELL DIVISION PROTEIN YTFB"/>
    <property type="match status" value="1"/>
</dbReference>
<feature type="domain" description="M23ase beta-sheet core" evidence="8">
    <location>
        <begin position="324"/>
        <end position="419"/>
    </location>
</feature>
<dbReference type="SUPFAM" id="SSF51261">
    <property type="entry name" value="Duplicated hybrid motif"/>
    <property type="match status" value="1"/>
</dbReference>
<feature type="domain" description="Csd3-like second N-terminal" evidence="9">
    <location>
        <begin position="192"/>
        <end position="311"/>
    </location>
</feature>
<reference evidence="10 11" key="1">
    <citation type="submission" date="2019-06" db="EMBL/GenBank/DDBJ databases">
        <title>Lysobacter alkalisoli sp. nov. isolated from saline-alkali soil.</title>
        <authorList>
            <person name="Sun J.-Q."/>
            <person name="Xu L."/>
        </authorList>
    </citation>
    <scope>NUCLEOTIDE SEQUENCE [LARGE SCALE GENOMIC DNA]</scope>
    <source>
        <strain evidence="10 11">SJ-36</strain>
    </source>
</reference>
<evidence type="ECO:0000313" key="10">
    <source>
        <dbReference type="EMBL" id="QDH68845.1"/>
    </source>
</evidence>
<gene>
    <name evidence="10" type="ORF">FKV23_01005</name>
</gene>
<dbReference type="InterPro" id="IPR016047">
    <property type="entry name" value="M23ase_b-sheet_dom"/>
</dbReference>
<keyword evidence="5" id="KW-0378">Hydrolase</keyword>
<evidence type="ECO:0000259" key="9">
    <source>
        <dbReference type="Pfam" id="PF19425"/>
    </source>
</evidence>
<comment type="subcellular location">
    <subcellularLocation>
        <location evidence="2">Cell envelope</location>
    </subcellularLocation>
</comment>
<dbReference type="Proteomes" id="UP000317199">
    <property type="component" value="Chromosome"/>
</dbReference>
<dbReference type="InterPro" id="IPR045834">
    <property type="entry name" value="Csd3_N2"/>
</dbReference>
<evidence type="ECO:0000256" key="2">
    <source>
        <dbReference type="ARBA" id="ARBA00004196"/>
    </source>
</evidence>
<dbReference type="InterPro" id="IPR011055">
    <property type="entry name" value="Dup_hybrid_motif"/>
</dbReference>
<dbReference type="Gene3D" id="2.70.70.10">
    <property type="entry name" value="Glucose Permease (Domain IIA)"/>
    <property type="match status" value="1"/>
</dbReference>
<evidence type="ECO:0000259" key="8">
    <source>
        <dbReference type="Pfam" id="PF01551"/>
    </source>
</evidence>
<accession>A0A514BNE3</accession>
<evidence type="ECO:0000256" key="1">
    <source>
        <dbReference type="ARBA" id="ARBA00001947"/>
    </source>
</evidence>
<keyword evidence="3" id="KW-0645">Protease</keyword>
<evidence type="ECO:0000256" key="3">
    <source>
        <dbReference type="ARBA" id="ARBA00022670"/>
    </source>
</evidence>
<dbReference type="EMBL" id="CP041242">
    <property type="protein sequence ID" value="QDH68845.1"/>
    <property type="molecule type" value="Genomic_DNA"/>
</dbReference>
<evidence type="ECO:0000256" key="5">
    <source>
        <dbReference type="ARBA" id="ARBA00022801"/>
    </source>
</evidence>
<dbReference type="RefSeq" id="WP_141622188.1">
    <property type="nucleotide sequence ID" value="NZ_CP041242.1"/>
</dbReference>
<dbReference type="Pfam" id="PF01551">
    <property type="entry name" value="Peptidase_M23"/>
    <property type="match status" value="1"/>
</dbReference>
<protein>
    <submittedName>
        <fullName evidence="10">M23 family metallopeptidase</fullName>
    </submittedName>
</protein>
<evidence type="ECO:0000256" key="6">
    <source>
        <dbReference type="ARBA" id="ARBA00022833"/>
    </source>
</evidence>
<comment type="cofactor">
    <cofactor evidence="1">
        <name>Zn(2+)</name>
        <dbReference type="ChEBI" id="CHEBI:29105"/>
    </cofactor>
</comment>
<dbReference type="GO" id="GO:0006508">
    <property type="term" value="P:proteolysis"/>
    <property type="evidence" value="ECO:0007669"/>
    <property type="project" value="UniProtKB-KW"/>
</dbReference>
<evidence type="ECO:0000313" key="11">
    <source>
        <dbReference type="Proteomes" id="UP000317199"/>
    </source>
</evidence>
<dbReference type="KEGG" id="lyj:FKV23_01005"/>
<name>A0A514BNE3_9GAMM</name>
<proteinExistence type="predicted"/>
<dbReference type="AlphaFoldDB" id="A0A514BNE3"/>
<dbReference type="GO" id="GO:0004222">
    <property type="term" value="F:metalloendopeptidase activity"/>
    <property type="evidence" value="ECO:0007669"/>
    <property type="project" value="TreeGrafter"/>
</dbReference>
<organism evidence="10 11">
    <name type="scientific">Marilutibacter alkalisoli</name>
    <dbReference type="NCBI Taxonomy" id="2591633"/>
    <lineage>
        <taxon>Bacteria</taxon>
        <taxon>Pseudomonadati</taxon>
        <taxon>Pseudomonadota</taxon>
        <taxon>Gammaproteobacteria</taxon>
        <taxon>Lysobacterales</taxon>
        <taxon>Lysobacteraceae</taxon>
        <taxon>Marilutibacter</taxon>
    </lineage>
</organism>
<dbReference type="Pfam" id="PF19425">
    <property type="entry name" value="Csd3_N2"/>
    <property type="match status" value="1"/>
</dbReference>
<keyword evidence="4" id="KW-0479">Metal-binding</keyword>
<dbReference type="OrthoDB" id="9805070at2"/>
<dbReference type="Gene3D" id="3.10.450.350">
    <property type="match status" value="2"/>
</dbReference>
<dbReference type="PANTHER" id="PTHR21666">
    <property type="entry name" value="PEPTIDASE-RELATED"/>
    <property type="match status" value="1"/>
</dbReference>
<dbReference type="GO" id="GO:0030313">
    <property type="term" value="C:cell envelope"/>
    <property type="evidence" value="ECO:0007669"/>
    <property type="project" value="UniProtKB-SubCell"/>
</dbReference>
<keyword evidence="7" id="KW-0482">Metalloprotease</keyword>
<keyword evidence="11" id="KW-1185">Reference proteome</keyword>
<dbReference type="CDD" id="cd12797">
    <property type="entry name" value="M23_peptidase"/>
    <property type="match status" value="1"/>
</dbReference>
<evidence type="ECO:0000256" key="7">
    <source>
        <dbReference type="ARBA" id="ARBA00023049"/>
    </source>
</evidence>
<keyword evidence="6" id="KW-0862">Zinc</keyword>